<dbReference type="GO" id="GO:0009236">
    <property type="term" value="P:cobalamin biosynthetic process"/>
    <property type="evidence" value="ECO:0007669"/>
    <property type="project" value="UniProtKB-UniPathway"/>
</dbReference>
<comment type="caution">
    <text evidence="4">The sequence shown here is derived from an EMBL/GenBank/DDBJ whole genome shotgun (WGS) entry which is preliminary data.</text>
</comment>
<sequence length="250" mass="26850">MRILILGGTTEASALAARLVGRSGFRPLLSLAGRTSDPRPMPIPTRIGGFGSVEGLARFLRDEQIEAVVDATHPFAAMMSRNAAEACAKAGVPLLALRRPPWTQQEGDRWIGVPSMEAAVGALGEAPCRVFLTIGRLELPHFADAPQHTYLVRTIEPVDDALPVPNVIAIRDRAPFDEAAERALMERERVEVLVTKNSGGAATYPKIAAARALGLPVIVVARPAMPRGIEEVTTADAALDWLERHHARAP</sequence>
<dbReference type="PANTHER" id="PTHR36925">
    <property type="entry name" value="COBALT-PRECORRIN-6A REDUCTASE"/>
    <property type="match status" value="1"/>
</dbReference>
<dbReference type="Proteomes" id="UP000035489">
    <property type="component" value="Unassembled WGS sequence"/>
</dbReference>
<dbReference type="EMBL" id="LCYG01000033">
    <property type="protein sequence ID" value="KLK92481.1"/>
    <property type="molecule type" value="Genomic_DNA"/>
</dbReference>
<proteinExistence type="predicted"/>
<dbReference type="NCBIfam" id="TIGR00715">
    <property type="entry name" value="precor6x_red"/>
    <property type="match status" value="1"/>
</dbReference>
<organism evidence="4 5">
    <name type="scientific">Microvirga vignae</name>
    <dbReference type="NCBI Taxonomy" id="1225564"/>
    <lineage>
        <taxon>Bacteria</taxon>
        <taxon>Pseudomonadati</taxon>
        <taxon>Pseudomonadota</taxon>
        <taxon>Alphaproteobacteria</taxon>
        <taxon>Hyphomicrobiales</taxon>
        <taxon>Methylobacteriaceae</taxon>
        <taxon>Microvirga</taxon>
    </lineage>
</organism>
<dbReference type="Pfam" id="PF02571">
    <property type="entry name" value="CbiJ"/>
    <property type="match status" value="1"/>
</dbReference>
<evidence type="ECO:0000313" key="5">
    <source>
        <dbReference type="Proteomes" id="UP000035489"/>
    </source>
</evidence>
<reference evidence="4 5" key="1">
    <citation type="submission" date="2015-05" db="EMBL/GenBank/DDBJ databases">
        <title>Draft genome sequence of Microvirga vignae strain BR3299, a novel nitrogen fixing bacteria isolated from Brazil semi-aired region.</title>
        <authorList>
            <person name="Zilli J.E."/>
            <person name="Passos S.R."/>
            <person name="Leite J."/>
            <person name="Baldani J.I."/>
            <person name="Xavier G.R."/>
            <person name="Rumjaneck N.G."/>
            <person name="Simoes-Araujo J.L."/>
        </authorList>
    </citation>
    <scope>NUCLEOTIDE SEQUENCE [LARGE SCALE GENOMIC DNA]</scope>
    <source>
        <strain evidence="4 5">BR3299</strain>
    </source>
</reference>
<dbReference type="GO" id="GO:0016994">
    <property type="term" value="F:precorrin-6A reductase activity"/>
    <property type="evidence" value="ECO:0007669"/>
    <property type="project" value="InterPro"/>
</dbReference>
<dbReference type="UniPathway" id="UPA00148"/>
<keyword evidence="3" id="KW-0560">Oxidoreductase</keyword>
<evidence type="ECO:0000256" key="2">
    <source>
        <dbReference type="ARBA" id="ARBA00022573"/>
    </source>
</evidence>
<dbReference type="InterPro" id="IPR003723">
    <property type="entry name" value="Precorrin-6x_reduct"/>
</dbReference>
<protein>
    <submittedName>
        <fullName evidence="4">Cobalt-precorrin-6X reductase</fullName>
    </submittedName>
</protein>
<accession>A0A0H1RCA4</accession>
<keyword evidence="2" id="KW-0169">Cobalamin biosynthesis</keyword>
<dbReference type="AlphaFoldDB" id="A0A0H1RCA4"/>
<dbReference type="PANTHER" id="PTHR36925:SF1">
    <property type="entry name" value="COBALT-PRECORRIN-6A REDUCTASE"/>
    <property type="match status" value="1"/>
</dbReference>
<evidence type="ECO:0000256" key="3">
    <source>
        <dbReference type="ARBA" id="ARBA00023002"/>
    </source>
</evidence>
<dbReference type="OrthoDB" id="5183775at2"/>
<comment type="pathway">
    <text evidence="1">Cofactor biosynthesis; adenosylcobalamin biosynthesis.</text>
</comment>
<dbReference type="STRING" id="1225564.AA309_14185"/>
<evidence type="ECO:0000313" key="4">
    <source>
        <dbReference type="EMBL" id="KLK92481.1"/>
    </source>
</evidence>
<evidence type="ECO:0000256" key="1">
    <source>
        <dbReference type="ARBA" id="ARBA00004953"/>
    </source>
</evidence>
<dbReference type="PATRIC" id="fig|1225564.3.peg.3703"/>
<dbReference type="RefSeq" id="WP_047189683.1">
    <property type="nucleotide sequence ID" value="NZ_LCYG01000033.1"/>
</dbReference>
<dbReference type="PROSITE" id="PS51014">
    <property type="entry name" value="COBK_CBIJ"/>
    <property type="match status" value="1"/>
</dbReference>
<gene>
    <name evidence="4" type="ORF">AA309_14185</name>
</gene>
<name>A0A0H1RCA4_9HYPH</name>
<dbReference type="NCBIfam" id="NF005968">
    <property type="entry name" value="PRK08057.1-2"/>
    <property type="match status" value="1"/>
</dbReference>
<keyword evidence="5" id="KW-1185">Reference proteome</keyword>